<proteinExistence type="inferred from homology"/>
<reference evidence="13" key="1">
    <citation type="submission" date="2019-01" db="EMBL/GenBank/DDBJ databases">
        <title>Gri0909 isolated from a small marine red alga.</title>
        <authorList>
            <person name="Kim J."/>
            <person name="Jeong S.E."/>
            <person name="Jeon C.O."/>
        </authorList>
    </citation>
    <scope>NUCLEOTIDE SEQUENCE [LARGE SCALE GENOMIC DNA]</scope>
    <source>
        <strain evidence="13">Gri0909</strain>
    </source>
</reference>
<dbReference type="GO" id="GO:0006529">
    <property type="term" value="P:asparagine biosynthetic process"/>
    <property type="evidence" value="ECO:0007669"/>
    <property type="project" value="UniProtKB-KW"/>
</dbReference>
<dbReference type="InterPro" id="IPR051786">
    <property type="entry name" value="ASN_synthetase/amidase"/>
</dbReference>
<dbReference type="InterPro" id="IPR006426">
    <property type="entry name" value="Asn_synth_AEB"/>
</dbReference>
<dbReference type="InterPro" id="IPR033738">
    <property type="entry name" value="AsnB_N"/>
</dbReference>
<comment type="similarity">
    <text evidence="2">Belongs to the asparagine synthetase family.</text>
</comment>
<dbReference type="PANTHER" id="PTHR43284:SF1">
    <property type="entry name" value="ASPARAGINE SYNTHETASE"/>
    <property type="match status" value="1"/>
</dbReference>
<feature type="binding site" evidence="9">
    <location>
        <position position="300"/>
    </location>
    <ligand>
        <name>ATP</name>
        <dbReference type="ChEBI" id="CHEBI:30616"/>
    </ligand>
</feature>
<comment type="caution">
    <text evidence="12">The sequence shown here is derived from an EMBL/GenBank/DDBJ whole genome shotgun (WGS) entry which is preliminary data.</text>
</comment>
<dbReference type="SUPFAM" id="SSF52402">
    <property type="entry name" value="Adenine nucleotide alpha hydrolases-like"/>
    <property type="match status" value="1"/>
</dbReference>
<comment type="catalytic activity">
    <reaction evidence="7">
        <text>L-aspartate + L-glutamine + ATP + H2O = L-asparagine + L-glutamate + AMP + diphosphate + H(+)</text>
        <dbReference type="Rhea" id="RHEA:12228"/>
        <dbReference type="ChEBI" id="CHEBI:15377"/>
        <dbReference type="ChEBI" id="CHEBI:15378"/>
        <dbReference type="ChEBI" id="CHEBI:29985"/>
        <dbReference type="ChEBI" id="CHEBI:29991"/>
        <dbReference type="ChEBI" id="CHEBI:30616"/>
        <dbReference type="ChEBI" id="CHEBI:33019"/>
        <dbReference type="ChEBI" id="CHEBI:58048"/>
        <dbReference type="ChEBI" id="CHEBI:58359"/>
        <dbReference type="ChEBI" id="CHEBI:456215"/>
        <dbReference type="EC" id="6.3.5.4"/>
    </reaction>
</comment>
<dbReference type="PANTHER" id="PTHR43284">
    <property type="entry name" value="ASPARAGINE SYNTHETASE (GLUTAMINE-HYDROLYZING)"/>
    <property type="match status" value="1"/>
</dbReference>
<feature type="active site" description="For GATase activity" evidence="8">
    <location>
        <position position="2"/>
    </location>
</feature>
<dbReference type="GO" id="GO:0004066">
    <property type="term" value="F:asparagine synthase (glutamine-hydrolyzing) activity"/>
    <property type="evidence" value="ECO:0007669"/>
    <property type="project" value="UniProtKB-EC"/>
</dbReference>
<dbReference type="Gene3D" id="3.60.20.10">
    <property type="entry name" value="Glutamine Phosphoribosylpyrophosphate, subunit 1, domain 1"/>
    <property type="match status" value="1"/>
</dbReference>
<evidence type="ECO:0000256" key="4">
    <source>
        <dbReference type="ARBA" id="ARBA00022741"/>
    </source>
</evidence>
<dbReference type="EC" id="6.3.5.4" evidence="3"/>
<dbReference type="SUPFAM" id="SSF56235">
    <property type="entry name" value="N-terminal nucleophile aminohydrolases (Ntn hydrolases)"/>
    <property type="match status" value="1"/>
</dbReference>
<dbReference type="Proteomes" id="UP000287447">
    <property type="component" value="Unassembled WGS sequence"/>
</dbReference>
<feature type="binding site" evidence="9">
    <location>
        <begin position="373"/>
        <end position="374"/>
    </location>
    <ligand>
        <name>ATP</name>
        <dbReference type="ChEBI" id="CHEBI:30616"/>
    </ligand>
</feature>
<evidence type="ECO:0000313" key="13">
    <source>
        <dbReference type="Proteomes" id="UP000287447"/>
    </source>
</evidence>
<keyword evidence="6 8" id="KW-0315">Glutamine amidotransferase</keyword>
<dbReference type="PIRSF" id="PIRSF001589">
    <property type="entry name" value="Asn_synthetase_glu-h"/>
    <property type="match status" value="1"/>
</dbReference>
<dbReference type="OrthoDB" id="9763290at2"/>
<protein>
    <recommendedName>
        <fullName evidence="3">asparagine synthase (glutamine-hydrolyzing)</fullName>
        <ecNumber evidence="3">6.3.5.4</ecNumber>
    </recommendedName>
</protein>
<gene>
    <name evidence="12" type="primary">asnB</name>
    <name evidence="12" type="ORF">EOI86_00815</name>
</gene>
<feature type="site" description="Important for beta-aspartyl-AMP intermediate formation" evidence="10">
    <location>
        <position position="375"/>
    </location>
</feature>
<dbReference type="AlphaFoldDB" id="A0A3S2VNI6"/>
<dbReference type="InterPro" id="IPR001962">
    <property type="entry name" value="Asn_synthase"/>
</dbReference>
<evidence type="ECO:0000256" key="2">
    <source>
        <dbReference type="ARBA" id="ARBA00005752"/>
    </source>
</evidence>
<dbReference type="GO" id="GO:0005829">
    <property type="term" value="C:cytosol"/>
    <property type="evidence" value="ECO:0007669"/>
    <property type="project" value="TreeGrafter"/>
</dbReference>
<keyword evidence="8" id="KW-0061">Asparagine biosynthesis</keyword>
<keyword evidence="13" id="KW-1185">Reference proteome</keyword>
<dbReference type="CDD" id="cd00712">
    <property type="entry name" value="AsnB"/>
    <property type="match status" value="1"/>
</dbReference>
<keyword evidence="12" id="KW-0436">Ligase</keyword>
<evidence type="ECO:0000256" key="3">
    <source>
        <dbReference type="ARBA" id="ARBA00012737"/>
    </source>
</evidence>
<name>A0A3S2VNI6_9PROT</name>
<dbReference type="NCBIfam" id="TIGR01536">
    <property type="entry name" value="asn_synth_AEB"/>
    <property type="match status" value="1"/>
</dbReference>
<evidence type="ECO:0000313" key="12">
    <source>
        <dbReference type="EMBL" id="RVU37877.1"/>
    </source>
</evidence>
<evidence type="ECO:0000256" key="8">
    <source>
        <dbReference type="PIRSR" id="PIRSR001589-1"/>
    </source>
</evidence>
<dbReference type="InterPro" id="IPR014729">
    <property type="entry name" value="Rossmann-like_a/b/a_fold"/>
</dbReference>
<dbReference type="GO" id="GO:0005524">
    <property type="term" value="F:ATP binding"/>
    <property type="evidence" value="ECO:0007669"/>
    <property type="project" value="UniProtKB-KW"/>
</dbReference>
<evidence type="ECO:0000256" key="7">
    <source>
        <dbReference type="ARBA" id="ARBA00048741"/>
    </source>
</evidence>
<feature type="domain" description="Glutamine amidotransferase type-2" evidence="11">
    <location>
        <begin position="2"/>
        <end position="219"/>
    </location>
</feature>
<evidence type="ECO:0000256" key="6">
    <source>
        <dbReference type="ARBA" id="ARBA00022962"/>
    </source>
</evidence>
<accession>A0A3S2VNI6</accession>
<dbReference type="Pfam" id="PF00733">
    <property type="entry name" value="Asn_synthase"/>
    <property type="match status" value="1"/>
</dbReference>
<dbReference type="Gene3D" id="3.40.50.620">
    <property type="entry name" value="HUPs"/>
    <property type="match status" value="1"/>
</dbReference>
<dbReference type="InterPro" id="IPR029055">
    <property type="entry name" value="Ntn_hydrolases_N"/>
</dbReference>
<keyword evidence="8" id="KW-0028">Amino-acid biosynthesis</keyword>
<evidence type="ECO:0000259" key="11">
    <source>
        <dbReference type="PROSITE" id="PS51278"/>
    </source>
</evidence>
<evidence type="ECO:0000256" key="9">
    <source>
        <dbReference type="PIRSR" id="PIRSR001589-2"/>
    </source>
</evidence>
<organism evidence="12 13">
    <name type="scientific">Hwanghaeella grinnelliae</name>
    <dbReference type="NCBI Taxonomy" id="2500179"/>
    <lineage>
        <taxon>Bacteria</taxon>
        <taxon>Pseudomonadati</taxon>
        <taxon>Pseudomonadota</taxon>
        <taxon>Alphaproteobacteria</taxon>
        <taxon>Rhodospirillales</taxon>
        <taxon>Rhodospirillaceae</taxon>
        <taxon>Hwanghaeella</taxon>
    </lineage>
</organism>
<dbReference type="InterPro" id="IPR017932">
    <property type="entry name" value="GATase_2_dom"/>
</dbReference>
<comment type="pathway">
    <text evidence="1">Amino-acid biosynthesis; L-asparagine biosynthesis; L-asparagine from L-aspartate (L-Gln route): step 1/1.</text>
</comment>
<dbReference type="EMBL" id="SADE01000001">
    <property type="protein sequence ID" value="RVU37877.1"/>
    <property type="molecule type" value="Genomic_DNA"/>
</dbReference>
<sequence>MCGIAGFIEAKAEKGPKELLAQVNAMTDAMLHRGPDSGGHWLSSEAGVGMGFRRLAIIDLTPSGNQPMTSSCDRYVVTYNGEIYNYQSLRQVLETEGRRLRGQSDTEVMLEGFSAWGVDETVERLIGMFAVALWDKKKRELTLIRDRLGIKPIYFGIQDGMFLYGSELKSLRAKSGWTPRMNRAAMTQYLRYNYVPAPLTIYDGIFKLEPGCVLRYRPGIDREPRIERYWNLDHTILKDRSSPEPQAAVDRLEPLLRDAVERRMVADVPLGVMLSGGVDSSVIAALMQDCSSRPIKSFTIGFENAGYNEADQARGVAEHLGTDHTELMLTADDARNLIPQMPDWHDEPFADSSAMPTWLVSKLARDHVTVALSGDGGDEVFFGYNRYRAAATAWGKAKSVPGSVRSMAAGGLRVLPTGTWDSLAALIPSGKRPRMMGDKMHKLADLLASGSEDDAYRALVSHWDKPTNLTGIDEPELSMWRGGAALSDFTERMAYYDTLSYLPGDILTKVDRASMACSLEARVPLLDHRVVEYAWSLPKEIKIRDGVGKWPLRQVLDRYVPKELVDRPKAGFAVPLADWLRGPLKEWAFEMLSVERLRDQTGLQPEPILRAFRDHLKGDGNHAEALWNILMLQSWMDRWSPST</sequence>
<dbReference type="PROSITE" id="PS51278">
    <property type="entry name" value="GATASE_TYPE_2"/>
    <property type="match status" value="1"/>
</dbReference>
<evidence type="ECO:0000256" key="1">
    <source>
        <dbReference type="ARBA" id="ARBA00005187"/>
    </source>
</evidence>
<evidence type="ECO:0000256" key="5">
    <source>
        <dbReference type="ARBA" id="ARBA00022840"/>
    </source>
</evidence>
<dbReference type="CDD" id="cd01991">
    <property type="entry name" value="Asn_synthase_B_C"/>
    <property type="match status" value="1"/>
</dbReference>
<keyword evidence="5 9" id="KW-0067">ATP-binding</keyword>
<dbReference type="Pfam" id="PF13522">
    <property type="entry name" value="GATase_6"/>
    <property type="match status" value="1"/>
</dbReference>
<keyword evidence="4 9" id="KW-0547">Nucleotide-binding</keyword>
<evidence type="ECO:0000256" key="10">
    <source>
        <dbReference type="PIRSR" id="PIRSR001589-3"/>
    </source>
</evidence>
<feature type="binding site" evidence="9">
    <location>
        <position position="105"/>
    </location>
    <ligand>
        <name>L-glutamine</name>
        <dbReference type="ChEBI" id="CHEBI:58359"/>
    </ligand>
</feature>
<dbReference type="RefSeq" id="WP_127763250.1">
    <property type="nucleotide sequence ID" value="NZ_SADE01000001.1"/>
</dbReference>